<accession>A0A381XIR6</accession>
<evidence type="ECO:0000313" key="2">
    <source>
        <dbReference type="EMBL" id="SVA64392.1"/>
    </source>
</evidence>
<proteinExistence type="predicted"/>
<evidence type="ECO:0000256" key="1">
    <source>
        <dbReference type="SAM" id="MobiDB-lite"/>
    </source>
</evidence>
<dbReference type="EMBL" id="UINC01015258">
    <property type="protein sequence ID" value="SVA64392.1"/>
    <property type="molecule type" value="Genomic_DNA"/>
</dbReference>
<sequence length="789" mass="85222">MKKLIFFTIILSLPFIVFSAVPTDSKYSTDETNIFLEDPLNDATDQPNMILCFMGNVGVDLMLNQGNFKALVNDPLCDQGGRTKSGPQSSDANAAAGQSAEASAPEYIEVVGNGTRVDNNSDMIGKVWVPMSEDMDGDGTADPMTIYTNTAVTASPTSSLPYGVFKMDYTVILDGSTDNTMQGLLQADAEGALTWIDSMSMGGSTITNKLYLEKTSATVGKGVIQWPKFEDSEVPNVYVYSFGYDADTYCRSEISKNGQAASDDTVYCYDTRKAQGIREIFRYGLYDSTTGARHNLTTGGFPVTTTVTGTKAFGFADFWGVHFPSTVIAALENGSVLTRDRGPNATGDSYTLSIGGNKLKKITTSHISLNSLDSLTINTYFDANSNLGITSSGEFQFNYDLTNDRFSITHARNYNTSPPTDSKLGTAINFTRAAWLTEYPNNGIGGYIKGFGSVYITTEGITTPASTTTNEAVFQETETNVKPADYPATLYCVQNCFSADTVSAFITSLSGTALSYGPYTEATYRQGGIDESKLVTYTKNDLNYQVSSTDAVWPTLTDAQKDSMGGTDHRWGSHTGPLVTDLSSVACPADHTEFSGEEYCEWALRNNDVSSFYRLSSGYQRWDKKWLLTDASGNTIDFSEPTQIFYQVPTGDAYGDYSGEEVGLDYNAFGSLHGFPGSCYNTTTGAFTDNCSTGSGWYPWVSRFDIPVNETTGVVYSGRGQTGTKYLVRQLEGVVYLAPVDNPGNITLGTASMLPTDSFTDVGPNGGDNYIGAKPTVEGSVSVIHGVKQ</sequence>
<feature type="region of interest" description="Disordered" evidence="1">
    <location>
        <begin position="79"/>
        <end position="100"/>
    </location>
</feature>
<dbReference type="AlphaFoldDB" id="A0A381XIR6"/>
<reference evidence="2" key="1">
    <citation type="submission" date="2018-05" db="EMBL/GenBank/DDBJ databases">
        <authorList>
            <person name="Lanie J.A."/>
            <person name="Ng W.-L."/>
            <person name="Kazmierczak K.M."/>
            <person name="Andrzejewski T.M."/>
            <person name="Davidsen T.M."/>
            <person name="Wayne K.J."/>
            <person name="Tettelin H."/>
            <person name="Glass J.I."/>
            <person name="Rusch D."/>
            <person name="Podicherti R."/>
            <person name="Tsui H.-C.T."/>
            <person name="Winkler M.E."/>
        </authorList>
    </citation>
    <scope>NUCLEOTIDE SEQUENCE</scope>
</reference>
<feature type="compositionally biased region" description="Low complexity" evidence="1">
    <location>
        <begin position="89"/>
        <end position="100"/>
    </location>
</feature>
<name>A0A381XIR6_9ZZZZ</name>
<protein>
    <submittedName>
        <fullName evidence="2">Uncharacterized protein</fullName>
    </submittedName>
</protein>
<organism evidence="2">
    <name type="scientific">marine metagenome</name>
    <dbReference type="NCBI Taxonomy" id="408172"/>
    <lineage>
        <taxon>unclassified sequences</taxon>
        <taxon>metagenomes</taxon>
        <taxon>ecological metagenomes</taxon>
    </lineage>
</organism>
<gene>
    <name evidence="2" type="ORF">METZ01_LOCUS117246</name>
</gene>